<accession>A0ABQ1P8X5</accession>
<name>A0ABQ1P8X5_9GAMM</name>
<comment type="similarity">
    <text evidence="1">Belongs to the short-chain dehydrogenases/reductases (SDR) family.</text>
</comment>
<evidence type="ECO:0000256" key="1">
    <source>
        <dbReference type="ARBA" id="ARBA00006484"/>
    </source>
</evidence>
<dbReference type="PRINTS" id="PR00080">
    <property type="entry name" value="SDRFAMILY"/>
</dbReference>
<dbReference type="EMBL" id="BMFF01000002">
    <property type="protein sequence ID" value="GGC92997.1"/>
    <property type="molecule type" value="Genomic_DNA"/>
</dbReference>
<dbReference type="InterPro" id="IPR002347">
    <property type="entry name" value="SDR_fam"/>
</dbReference>
<evidence type="ECO:0000313" key="4">
    <source>
        <dbReference type="EMBL" id="GGC92997.1"/>
    </source>
</evidence>
<proteinExistence type="inferred from homology"/>
<dbReference type="PROSITE" id="PS00061">
    <property type="entry name" value="ADH_SHORT"/>
    <property type="match status" value="1"/>
</dbReference>
<evidence type="ECO:0000256" key="2">
    <source>
        <dbReference type="ARBA" id="ARBA00023002"/>
    </source>
</evidence>
<dbReference type="Pfam" id="PF13561">
    <property type="entry name" value="adh_short_C2"/>
    <property type="match status" value="1"/>
</dbReference>
<feature type="domain" description="Ketoreductase" evidence="3">
    <location>
        <begin position="9"/>
        <end position="197"/>
    </location>
</feature>
<dbReference type="PANTHER" id="PTHR42760">
    <property type="entry name" value="SHORT-CHAIN DEHYDROGENASES/REDUCTASES FAMILY MEMBER"/>
    <property type="match status" value="1"/>
</dbReference>
<sequence length="266" mass="28376">MQNLDYRSQCVVISGAASGIGKGLAQAFAHQGARLVLLDRHARSLATVAHQLAVEAGLAPERVRSFCVDLGDDTEVMRCADWLREDGAPIDVLINNAGMELPTPLDDSDPLANQQWQFQLDNNVVSMVRLTRALLPLLRDGGSIINQSSIWGLSAVAGFSAYCASKHAVIGLTRSLAWELGSRRIRVNAVCPGWVGTEAAMASLRVMASESGRSEEQELAQILAGQVIPELLTPAQLAGTFLFLGSPLSQAITGQALVVSHGEVMH</sequence>
<organism evidence="4 5">
    <name type="scientific">Halopseudomonas salina</name>
    <dbReference type="NCBI Taxonomy" id="1323744"/>
    <lineage>
        <taxon>Bacteria</taxon>
        <taxon>Pseudomonadati</taxon>
        <taxon>Pseudomonadota</taxon>
        <taxon>Gammaproteobacteria</taxon>
        <taxon>Pseudomonadales</taxon>
        <taxon>Pseudomonadaceae</taxon>
        <taxon>Halopseudomonas</taxon>
    </lineage>
</organism>
<dbReference type="Gene3D" id="3.40.50.720">
    <property type="entry name" value="NAD(P)-binding Rossmann-like Domain"/>
    <property type="match status" value="1"/>
</dbReference>
<reference evidence="5" key="1">
    <citation type="journal article" date="2019" name="Int. J. Syst. Evol. Microbiol.">
        <title>The Global Catalogue of Microorganisms (GCM) 10K type strain sequencing project: providing services to taxonomists for standard genome sequencing and annotation.</title>
        <authorList>
            <consortium name="The Broad Institute Genomics Platform"/>
            <consortium name="The Broad Institute Genome Sequencing Center for Infectious Disease"/>
            <person name="Wu L."/>
            <person name="Ma J."/>
        </authorList>
    </citation>
    <scope>NUCLEOTIDE SEQUENCE [LARGE SCALE GENOMIC DNA]</scope>
    <source>
        <strain evidence="5">CGMCC 1.12482</strain>
    </source>
</reference>
<keyword evidence="5" id="KW-1185">Reference proteome</keyword>
<dbReference type="SUPFAM" id="SSF51735">
    <property type="entry name" value="NAD(P)-binding Rossmann-fold domains"/>
    <property type="match status" value="1"/>
</dbReference>
<dbReference type="InterPro" id="IPR020904">
    <property type="entry name" value="Sc_DH/Rdtase_CS"/>
</dbReference>
<comment type="caution">
    <text evidence="4">The sequence shown here is derived from an EMBL/GenBank/DDBJ whole genome shotgun (WGS) entry which is preliminary data.</text>
</comment>
<evidence type="ECO:0000313" key="5">
    <source>
        <dbReference type="Proteomes" id="UP000638188"/>
    </source>
</evidence>
<dbReference type="PANTHER" id="PTHR42760:SF37">
    <property type="entry name" value="CLAVALDEHYDE DEHYDROGENASE"/>
    <property type="match status" value="1"/>
</dbReference>
<dbReference type="CDD" id="cd05233">
    <property type="entry name" value="SDR_c"/>
    <property type="match status" value="1"/>
</dbReference>
<dbReference type="InterPro" id="IPR036291">
    <property type="entry name" value="NAD(P)-bd_dom_sf"/>
</dbReference>
<dbReference type="Proteomes" id="UP000638188">
    <property type="component" value="Unassembled WGS sequence"/>
</dbReference>
<gene>
    <name evidence="4" type="ORF">GCM10007418_10640</name>
</gene>
<protein>
    <submittedName>
        <fullName evidence="4">3-hydroxyacyl-CoA dehydrogenase</fullName>
    </submittedName>
</protein>
<dbReference type="PRINTS" id="PR00081">
    <property type="entry name" value="GDHRDH"/>
</dbReference>
<evidence type="ECO:0000259" key="3">
    <source>
        <dbReference type="SMART" id="SM00822"/>
    </source>
</evidence>
<keyword evidence="2" id="KW-0560">Oxidoreductase</keyword>
<dbReference type="RefSeq" id="WP_150276289.1">
    <property type="nucleotide sequence ID" value="NZ_BMFF01000002.1"/>
</dbReference>
<dbReference type="SMART" id="SM00822">
    <property type="entry name" value="PKS_KR"/>
    <property type="match status" value="1"/>
</dbReference>
<dbReference type="InterPro" id="IPR057326">
    <property type="entry name" value="KR_dom"/>
</dbReference>